<keyword evidence="8" id="KW-1185">Reference proteome</keyword>
<dbReference type="SUPFAM" id="SSF48403">
    <property type="entry name" value="Ankyrin repeat"/>
    <property type="match status" value="1"/>
</dbReference>
<keyword evidence="2 3" id="KW-0040">ANK repeat</keyword>
<dbReference type="OrthoDB" id="71307at2759"/>
<dbReference type="InterPro" id="IPR002909">
    <property type="entry name" value="IPT_dom"/>
</dbReference>
<dbReference type="SMART" id="SM00248">
    <property type="entry name" value="ANK"/>
    <property type="match status" value="2"/>
</dbReference>
<dbReference type="SMART" id="SM00429">
    <property type="entry name" value="IPT"/>
    <property type="match status" value="1"/>
</dbReference>
<feature type="compositionally biased region" description="Low complexity" evidence="4">
    <location>
        <begin position="876"/>
        <end position="889"/>
    </location>
</feature>
<accession>A0A0J9XHQ1</accession>
<evidence type="ECO:0000256" key="2">
    <source>
        <dbReference type="ARBA" id="ARBA00023043"/>
    </source>
</evidence>
<proteinExistence type="predicted"/>
<feature type="domain" description="IPT/TIG" evidence="6">
    <location>
        <begin position="479"/>
        <end position="560"/>
    </location>
</feature>
<dbReference type="EMBL" id="CCBN010000017">
    <property type="protein sequence ID" value="CDO56856.1"/>
    <property type="molecule type" value="Genomic_DNA"/>
</dbReference>
<evidence type="ECO:0000256" key="1">
    <source>
        <dbReference type="ARBA" id="ARBA00022737"/>
    </source>
</evidence>
<dbReference type="Gene3D" id="1.25.40.20">
    <property type="entry name" value="Ankyrin repeat-containing domain"/>
    <property type="match status" value="1"/>
</dbReference>
<dbReference type="Gene3D" id="2.60.40.10">
    <property type="entry name" value="Immunoglobulins"/>
    <property type="match status" value="1"/>
</dbReference>
<dbReference type="PROSITE" id="PS50297">
    <property type="entry name" value="ANK_REP_REGION"/>
    <property type="match status" value="2"/>
</dbReference>
<evidence type="ECO:0000256" key="4">
    <source>
        <dbReference type="SAM" id="MobiDB-lite"/>
    </source>
</evidence>
<feature type="transmembrane region" description="Helical" evidence="5">
    <location>
        <begin position="914"/>
        <end position="932"/>
    </location>
</feature>
<feature type="compositionally biased region" description="Low complexity" evidence="4">
    <location>
        <begin position="73"/>
        <end position="87"/>
    </location>
</feature>
<name>A0A0J9XHQ1_GEOCN</name>
<dbReference type="AlphaFoldDB" id="A0A0J9XHQ1"/>
<dbReference type="InterPro" id="IPR002110">
    <property type="entry name" value="Ankyrin_rpt"/>
</dbReference>
<evidence type="ECO:0000313" key="8">
    <source>
        <dbReference type="Proteomes" id="UP000242525"/>
    </source>
</evidence>
<dbReference type="InterPro" id="IPR014756">
    <property type="entry name" value="Ig_E-set"/>
</dbReference>
<evidence type="ECO:0000256" key="5">
    <source>
        <dbReference type="SAM" id="Phobius"/>
    </source>
</evidence>
<dbReference type="STRING" id="1173061.A0A0J9XHQ1"/>
<dbReference type="CDD" id="cd00102">
    <property type="entry name" value="IPT"/>
    <property type="match status" value="1"/>
</dbReference>
<reference evidence="7" key="1">
    <citation type="submission" date="2014-03" db="EMBL/GenBank/DDBJ databases">
        <authorList>
            <person name="Casaregola S."/>
        </authorList>
    </citation>
    <scope>NUCLEOTIDE SEQUENCE [LARGE SCALE GENOMIC DNA]</scope>
    <source>
        <strain evidence="7">CLIB 918</strain>
    </source>
</reference>
<dbReference type="InterPro" id="IPR013783">
    <property type="entry name" value="Ig-like_fold"/>
</dbReference>
<feature type="compositionally biased region" description="Polar residues" evidence="4">
    <location>
        <begin position="412"/>
        <end position="421"/>
    </location>
</feature>
<comment type="caution">
    <text evidence="7">The sequence shown here is derived from an EMBL/GenBank/DDBJ whole genome shotgun (WGS) entry which is preliminary data.</text>
</comment>
<dbReference type="Pfam" id="PF25603">
    <property type="entry name" value="SPT23_MGA2_DBD"/>
    <property type="match status" value="1"/>
</dbReference>
<keyword evidence="5" id="KW-0812">Transmembrane</keyword>
<feature type="region of interest" description="Disordered" evidence="4">
    <location>
        <begin position="874"/>
        <end position="893"/>
    </location>
</feature>
<keyword evidence="5" id="KW-1133">Transmembrane helix</keyword>
<dbReference type="SUPFAM" id="SSF81296">
    <property type="entry name" value="E set domains"/>
    <property type="match status" value="1"/>
</dbReference>
<feature type="repeat" description="ANK" evidence="3">
    <location>
        <begin position="683"/>
        <end position="715"/>
    </location>
</feature>
<sequence length="983" mass="109774">MVKKEEKSITNPVHYTPIHDQVQKSDILEASPSLAIMNGLFNEFNHDPDLIYNPEVTEEFDFNLINSFSDSMNMSPESSSSASPNFDKPTPHDPSISHNSSFSKSKTISASSSQVSIADNKRNPHSEVLSRYQFGRELNADSLRLKSESMFAPSSDVNKPPSYMLDFNADDWKNVSNNKYKITFDEVPSKSRVETQIKLSMNIYPPPSENLLHLPADAISKPKLQLKDKFQPSSAVLSIDVVVVCESDHKQYVNICQGCMKREHKRASRKKVTSAIEDAHWNKDKDKRAIVFNCRELVEMGDIETINVNGKPVQSRRVNLPMRMACYCRHHNEKMGFRALFVIKDYTGKVVARGASDSIMITDDHKGSMPKFNVGAKRPNSEIDYHLSPGSETEGPRKRKSETSPREFSRYPSVSASSPLQSTSVISPFENTRLPSDLPSNSADLLSSRAVSNFASPTEVPLATSGEISDGWMQVPTASPEVERIIPPTGSVRGGIEVTLLGNGFIQGLTTKFGDYVSPSTSWWNPNTVVAILPPSREPGPVVLSFQGYSMPDHKVFSYYDDTDNNLIQMALQVVGLKMNGRLEDAREIARRIVNTTSFNPDNVKVLDMWQNHSSQLSLDALEGLLLQCLQLIDSYKSDFNPNYQYCNGEGQTMLHLASSLGLKTFASQLLQRGSRVDVQDKSGYSPLHFAGLKRHQELMDLLLEHGASPGLTTYAGETYEKLRDSEFTKVNITLDSFRFNGDNETDSDMSDSMSEESDVEMEDSSACESEEDEEIELQIKVKRKGLTGFLASLGFNKPNTRHGTTLHEHESTFWNMIYPNTGEALNEGETSEDKVQGPPSYEEIFPAGSSDANPDYSAAALEPEKKVIATAPELTTAPSSSSNPTATESPEELSNEMIQQIKSKRKKIQNDRMFLYFWLPVFIFILVWSYMKIYTICSTIDPSANVREKALTVFKSLIGKHDKKLLKSSATRLIEQDLSANR</sequence>
<protein>
    <submittedName>
        <fullName evidence="7">Similar to Saccharomyces cerevisiae YKL020C SPT23 ER membrane protein involved in regulation of OLE1 transcription, acts with homolog Mga2p</fullName>
    </submittedName>
</protein>
<evidence type="ECO:0000256" key="3">
    <source>
        <dbReference type="PROSITE-ProRule" id="PRU00023"/>
    </source>
</evidence>
<dbReference type="Pfam" id="PF01833">
    <property type="entry name" value="TIG"/>
    <property type="match status" value="1"/>
</dbReference>
<organism evidence="7 8">
    <name type="scientific">Geotrichum candidum</name>
    <name type="common">Oospora lactis</name>
    <name type="synonym">Dipodascus geotrichum</name>
    <dbReference type="NCBI Taxonomy" id="1173061"/>
    <lineage>
        <taxon>Eukaryota</taxon>
        <taxon>Fungi</taxon>
        <taxon>Dikarya</taxon>
        <taxon>Ascomycota</taxon>
        <taxon>Saccharomycotina</taxon>
        <taxon>Dipodascomycetes</taxon>
        <taxon>Dipodascales</taxon>
        <taxon>Dipodascaceae</taxon>
        <taxon>Geotrichum</taxon>
    </lineage>
</organism>
<evidence type="ECO:0000313" key="7">
    <source>
        <dbReference type="EMBL" id="CDO56856.1"/>
    </source>
</evidence>
<dbReference type="InterPro" id="IPR057962">
    <property type="entry name" value="SPT23_MGA2_DBD"/>
</dbReference>
<dbReference type="PROSITE" id="PS50088">
    <property type="entry name" value="ANK_REPEAT"/>
    <property type="match status" value="2"/>
</dbReference>
<gene>
    <name evidence="7" type="ORF">BN980_GECA17s01121g</name>
</gene>
<feature type="compositionally biased region" description="Low complexity" evidence="4">
    <location>
        <begin position="96"/>
        <end position="108"/>
    </location>
</feature>
<feature type="region of interest" description="Disordered" evidence="4">
    <location>
        <begin position="73"/>
        <end position="108"/>
    </location>
</feature>
<keyword evidence="5" id="KW-0472">Membrane</keyword>
<feature type="repeat" description="ANK" evidence="3">
    <location>
        <begin position="650"/>
        <end position="682"/>
    </location>
</feature>
<keyword evidence="1" id="KW-0677">Repeat</keyword>
<evidence type="ECO:0000259" key="6">
    <source>
        <dbReference type="SMART" id="SM00429"/>
    </source>
</evidence>
<dbReference type="InterPro" id="IPR036770">
    <property type="entry name" value="Ankyrin_rpt-contain_sf"/>
</dbReference>
<dbReference type="Proteomes" id="UP000242525">
    <property type="component" value="Unassembled WGS sequence"/>
</dbReference>
<dbReference type="Pfam" id="PF12796">
    <property type="entry name" value="Ank_2"/>
    <property type="match status" value="1"/>
</dbReference>
<dbReference type="PANTHER" id="PTHR24171">
    <property type="entry name" value="ANKYRIN REPEAT DOMAIN-CONTAINING PROTEIN 39-RELATED"/>
    <property type="match status" value="1"/>
</dbReference>
<feature type="region of interest" description="Disordered" evidence="4">
    <location>
        <begin position="364"/>
        <end position="421"/>
    </location>
</feature>